<evidence type="ECO:0000313" key="2">
    <source>
        <dbReference type="EMBL" id="AFK33938.1"/>
    </source>
</evidence>
<protein>
    <submittedName>
        <fullName evidence="2">Uncharacterized protein</fullName>
    </submittedName>
</protein>
<dbReference type="EMBL" id="BT134143">
    <property type="protein sequence ID" value="AFK33938.1"/>
    <property type="molecule type" value="mRNA"/>
</dbReference>
<feature type="region of interest" description="Disordered" evidence="1">
    <location>
        <begin position="1"/>
        <end position="33"/>
    </location>
</feature>
<evidence type="ECO:0000256" key="1">
    <source>
        <dbReference type="SAM" id="MobiDB-lite"/>
    </source>
</evidence>
<organism evidence="2">
    <name type="scientific">Lotus japonicus</name>
    <name type="common">Lotus corniculatus var. japonicus</name>
    <dbReference type="NCBI Taxonomy" id="34305"/>
    <lineage>
        <taxon>Eukaryota</taxon>
        <taxon>Viridiplantae</taxon>
        <taxon>Streptophyta</taxon>
        <taxon>Embryophyta</taxon>
        <taxon>Tracheophyta</taxon>
        <taxon>Spermatophyta</taxon>
        <taxon>Magnoliopsida</taxon>
        <taxon>eudicotyledons</taxon>
        <taxon>Gunneridae</taxon>
        <taxon>Pentapetalae</taxon>
        <taxon>rosids</taxon>
        <taxon>fabids</taxon>
        <taxon>Fabales</taxon>
        <taxon>Fabaceae</taxon>
        <taxon>Papilionoideae</taxon>
        <taxon>50 kb inversion clade</taxon>
        <taxon>NPAAA clade</taxon>
        <taxon>Hologalegina</taxon>
        <taxon>robinioid clade</taxon>
        <taxon>Loteae</taxon>
        <taxon>Lotus</taxon>
    </lineage>
</organism>
<dbReference type="AlphaFoldDB" id="I3S0Z6"/>
<name>I3S0Z6_LOTJA</name>
<sequence length="86" mass="9931">MEASDSVPRLHTDSSGSEHAASPDVTCDKEVQSEPQWNNELEFKLDDGTFDFQFSFLDDNNMSVDEYQLNQLSPLQDMFMYLEKPF</sequence>
<accession>I3S0Z6</accession>
<reference evidence="2" key="1">
    <citation type="submission" date="2012-05" db="EMBL/GenBank/DDBJ databases">
        <authorList>
            <person name="Krishnakumar V."/>
            <person name="Cheung F."/>
            <person name="Xiao Y."/>
            <person name="Chan A."/>
            <person name="Moskal W.A."/>
            <person name="Town C.D."/>
        </authorList>
    </citation>
    <scope>NUCLEOTIDE SEQUENCE</scope>
</reference>
<proteinExistence type="evidence at transcript level"/>